<dbReference type="Gene3D" id="3.30.565.10">
    <property type="entry name" value="Histidine kinase-like ATPase, C-terminal domain"/>
    <property type="match status" value="1"/>
</dbReference>
<comment type="caution">
    <text evidence="7">The sequence shown here is derived from an EMBL/GenBank/DDBJ whole genome shotgun (WGS) entry which is preliminary data.</text>
</comment>
<dbReference type="GO" id="GO:0032300">
    <property type="term" value="C:mismatch repair complex"/>
    <property type="evidence" value="ECO:0007669"/>
    <property type="project" value="InterPro"/>
</dbReference>
<dbReference type="CDD" id="cd16926">
    <property type="entry name" value="HATPase_MutL-MLH-PMS-like"/>
    <property type="match status" value="1"/>
</dbReference>
<keyword evidence="3 4" id="KW-0234">DNA repair</keyword>
<dbReference type="FunFam" id="3.30.565.10:FF:000003">
    <property type="entry name" value="DNA mismatch repair endonuclease MutL"/>
    <property type="match status" value="1"/>
</dbReference>
<dbReference type="SMART" id="SM01340">
    <property type="entry name" value="DNA_mis_repair"/>
    <property type="match status" value="1"/>
</dbReference>
<comment type="function">
    <text evidence="4">This protein is involved in the repair of mismatches in DNA. It is required for dam-dependent methyl-directed DNA mismatch repair. May act as a 'molecular matchmaker', a protein that promotes the formation of a stable complex between two or more DNA-binding proteins in an ATP-dependent manner without itself being part of a final effector complex.</text>
</comment>
<dbReference type="SMART" id="SM00853">
    <property type="entry name" value="MutL_C"/>
    <property type="match status" value="1"/>
</dbReference>
<dbReference type="AlphaFoldDB" id="A0A226RSP9"/>
<dbReference type="GO" id="GO:0016887">
    <property type="term" value="F:ATP hydrolysis activity"/>
    <property type="evidence" value="ECO:0007669"/>
    <property type="project" value="InterPro"/>
</dbReference>
<dbReference type="Pfam" id="PF01119">
    <property type="entry name" value="DNA_mis_repair"/>
    <property type="match status" value="1"/>
</dbReference>
<dbReference type="InterPro" id="IPR037198">
    <property type="entry name" value="MutL_C_sf"/>
</dbReference>
<dbReference type="CDD" id="cd00782">
    <property type="entry name" value="MutL_Trans"/>
    <property type="match status" value="1"/>
</dbReference>
<evidence type="ECO:0000256" key="1">
    <source>
        <dbReference type="ARBA" id="ARBA00006082"/>
    </source>
</evidence>
<dbReference type="Proteomes" id="UP000215261">
    <property type="component" value="Unassembled WGS sequence"/>
</dbReference>
<dbReference type="InterPro" id="IPR013507">
    <property type="entry name" value="DNA_mismatch_S5_2-like"/>
</dbReference>
<dbReference type="Pfam" id="PF13589">
    <property type="entry name" value="HATPase_c_3"/>
    <property type="match status" value="1"/>
</dbReference>
<dbReference type="NCBIfam" id="NF000950">
    <property type="entry name" value="PRK00095.1-3"/>
    <property type="match status" value="1"/>
</dbReference>
<dbReference type="Pfam" id="PF08676">
    <property type="entry name" value="MutL_C"/>
    <property type="match status" value="1"/>
</dbReference>
<dbReference type="InterPro" id="IPR036890">
    <property type="entry name" value="HATPase_C_sf"/>
</dbReference>
<comment type="similarity">
    <text evidence="1 4">Belongs to the DNA mismatch repair MutL/HexB family.</text>
</comment>
<dbReference type="InterPro" id="IPR042121">
    <property type="entry name" value="MutL_C_regsub"/>
</dbReference>
<dbReference type="PANTHER" id="PTHR10073:SF12">
    <property type="entry name" value="DNA MISMATCH REPAIR PROTEIN MLH1"/>
    <property type="match status" value="1"/>
</dbReference>
<evidence type="ECO:0000259" key="6">
    <source>
        <dbReference type="SMART" id="SM01340"/>
    </source>
</evidence>
<dbReference type="GO" id="GO:0030983">
    <property type="term" value="F:mismatched DNA binding"/>
    <property type="evidence" value="ECO:0007669"/>
    <property type="project" value="InterPro"/>
</dbReference>
<sequence length="667" mass="73643">MGRIHELSDILADQIAAGEVVERPASVVKELVENALDAHSSQIDIYVEEAGLKSIQVIDNGEGISQADVLIAFRRHATSKITDRADLFKVKTLGFRGEALPSIASVSHVSLETSTQAESAGSLVEIKGGELIKQQPSSARNGTKITVTDLFFNTPARLKYLSSRATELANISDIVNRLALSHTDVAFSLVSDGKTIFKTAGNGNLKQAVSAIYGLTSARQMIEFSGADADFAVSGLISLPKLTRAARSYISLLINGRYIKNFRISKAVVAGYGSKLMVGRYPLAVVNIKLDPLLVDVNVHPTKQEVRISKEEQLEFLLTKAVSQALSQENLIPNGLENLAGKKAKQQLDFKQLEIGLNETKGAYQFKNQAPALPKKPALNKEVTQALLGLGQGQEKSSSKTAVKPPALIITDKAQLKQAAVKNWDERYQQPTTPPKDLQLEEAEVAPTEEATAVDEEASPAEAVRFPNLVYIGQFHGTYLLAQSDDGLYIVDQHAAQERRNYEYYRQAIVKVGQAQQELLVPIVLTYPTSESLKLNQHLGDLQALGVKLEDFGQNTYIIRSHPAWFKAGQEEAMIREMIDYLLTDQKLTLAQFREKTAIMMSCKRAIKANQHLDDRQAKELLAKLADCENPFNCPHGRPTVVKLSPKDLEHMFKRIQDSHQSKRKEW</sequence>
<dbReference type="SUPFAM" id="SSF54211">
    <property type="entry name" value="Ribosomal protein S5 domain 2-like"/>
    <property type="match status" value="1"/>
</dbReference>
<dbReference type="InterPro" id="IPR014762">
    <property type="entry name" value="DNA_mismatch_repair_CS"/>
</dbReference>
<gene>
    <name evidence="4" type="primary">mutL</name>
    <name evidence="7" type="ORF">AYP69_01975</name>
</gene>
<evidence type="ECO:0000313" key="7">
    <source>
        <dbReference type="EMBL" id="OXS41723.1"/>
    </source>
</evidence>
<dbReference type="Gene3D" id="3.30.1370.100">
    <property type="entry name" value="MutL, C-terminal domain, regulatory subdomain"/>
    <property type="match status" value="1"/>
</dbReference>
<name>A0A226RSP9_9LACO</name>
<dbReference type="RefSeq" id="WP_089143826.1">
    <property type="nucleotide sequence ID" value="NZ_LUGD01000021.1"/>
</dbReference>
<evidence type="ECO:0000256" key="4">
    <source>
        <dbReference type="HAMAP-Rule" id="MF_00149"/>
    </source>
</evidence>
<feature type="domain" description="DNA mismatch repair protein S5" evidence="6">
    <location>
        <begin position="209"/>
        <end position="327"/>
    </location>
</feature>
<evidence type="ECO:0000313" key="8">
    <source>
        <dbReference type="Proteomes" id="UP000215261"/>
    </source>
</evidence>
<dbReference type="HAMAP" id="MF_00149">
    <property type="entry name" value="DNA_mis_repair"/>
    <property type="match status" value="1"/>
</dbReference>
<dbReference type="SUPFAM" id="SSF55874">
    <property type="entry name" value="ATPase domain of HSP90 chaperone/DNA topoisomerase II/histidine kinase"/>
    <property type="match status" value="1"/>
</dbReference>
<dbReference type="SUPFAM" id="SSF118116">
    <property type="entry name" value="DNA mismatch repair protein MutL"/>
    <property type="match status" value="1"/>
</dbReference>
<reference evidence="7 8" key="1">
    <citation type="submission" date="2016-03" db="EMBL/GenBank/DDBJ databases">
        <title>Sequencing of Lactobacillus Species from Commercial Turkeys.</title>
        <authorList>
            <person name="Johnson T.J."/>
            <person name="Youmans B.P."/>
            <person name="Case K.A."/>
        </authorList>
    </citation>
    <scope>NUCLEOTIDE SEQUENCE [LARGE SCALE GENOMIC DNA]</scope>
    <source>
        <strain evidence="7 8">UMNLA1</strain>
    </source>
</reference>
<evidence type="ECO:0000256" key="2">
    <source>
        <dbReference type="ARBA" id="ARBA00022763"/>
    </source>
</evidence>
<dbReference type="GO" id="GO:0006298">
    <property type="term" value="P:mismatch repair"/>
    <property type="evidence" value="ECO:0007669"/>
    <property type="project" value="UniProtKB-UniRule"/>
</dbReference>
<dbReference type="NCBIfam" id="TIGR00585">
    <property type="entry name" value="mutl"/>
    <property type="match status" value="1"/>
</dbReference>
<evidence type="ECO:0000259" key="5">
    <source>
        <dbReference type="SMART" id="SM00853"/>
    </source>
</evidence>
<protein>
    <recommendedName>
        <fullName evidence="4">DNA mismatch repair protein MutL</fullName>
    </recommendedName>
</protein>
<dbReference type="InterPro" id="IPR038973">
    <property type="entry name" value="MutL/Mlh/Pms-like"/>
</dbReference>
<dbReference type="GO" id="GO:0005524">
    <property type="term" value="F:ATP binding"/>
    <property type="evidence" value="ECO:0007669"/>
    <property type="project" value="InterPro"/>
</dbReference>
<accession>A0A226RSP9</accession>
<dbReference type="GO" id="GO:0140664">
    <property type="term" value="F:ATP-dependent DNA damage sensor activity"/>
    <property type="evidence" value="ECO:0007669"/>
    <property type="project" value="InterPro"/>
</dbReference>
<dbReference type="InterPro" id="IPR014721">
    <property type="entry name" value="Ribsml_uS5_D2-typ_fold_subgr"/>
</dbReference>
<dbReference type="InterPro" id="IPR020568">
    <property type="entry name" value="Ribosomal_Su5_D2-typ_SF"/>
</dbReference>
<dbReference type="InterPro" id="IPR014790">
    <property type="entry name" value="MutL_C"/>
</dbReference>
<proteinExistence type="inferred from homology"/>
<dbReference type="InterPro" id="IPR020667">
    <property type="entry name" value="DNA_mismatch_repair_MutL"/>
</dbReference>
<dbReference type="PROSITE" id="PS00058">
    <property type="entry name" value="DNA_MISMATCH_REPAIR_1"/>
    <property type="match status" value="1"/>
</dbReference>
<dbReference type="InterPro" id="IPR042120">
    <property type="entry name" value="MutL_C_dimsub"/>
</dbReference>
<dbReference type="PANTHER" id="PTHR10073">
    <property type="entry name" value="DNA MISMATCH REPAIR PROTEIN MLH, PMS, MUTL"/>
    <property type="match status" value="1"/>
</dbReference>
<dbReference type="EMBL" id="LUGO01000027">
    <property type="protein sequence ID" value="OXS41723.1"/>
    <property type="molecule type" value="Genomic_DNA"/>
</dbReference>
<evidence type="ECO:0000256" key="3">
    <source>
        <dbReference type="ARBA" id="ARBA00023204"/>
    </source>
</evidence>
<organism evidence="7 8">
    <name type="scientific">Ligilactobacillus agilis</name>
    <dbReference type="NCBI Taxonomy" id="1601"/>
    <lineage>
        <taxon>Bacteria</taxon>
        <taxon>Bacillati</taxon>
        <taxon>Bacillota</taxon>
        <taxon>Bacilli</taxon>
        <taxon>Lactobacillales</taxon>
        <taxon>Lactobacillaceae</taxon>
        <taxon>Ligilactobacillus</taxon>
    </lineage>
</organism>
<feature type="domain" description="MutL C-terminal dimerisation" evidence="5">
    <location>
        <begin position="471"/>
        <end position="613"/>
    </location>
</feature>
<dbReference type="Gene3D" id="3.30.230.10">
    <property type="match status" value="1"/>
</dbReference>
<dbReference type="InterPro" id="IPR002099">
    <property type="entry name" value="MutL/Mlh/PMS"/>
</dbReference>
<keyword evidence="2 4" id="KW-0227">DNA damage</keyword>
<dbReference type="Gene3D" id="3.30.1540.20">
    <property type="entry name" value="MutL, C-terminal domain, dimerisation subdomain"/>
    <property type="match status" value="1"/>
</dbReference>